<evidence type="ECO:0000256" key="4">
    <source>
        <dbReference type="ARBA" id="ARBA00022619"/>
    </source>
</evidence>
<proteinExistence type="inferred from homology"/>
<evidence type="ECO:0000256" key="6">
    <source>
        <dbReference type="ARBA" id="ARBA00048785"/>
    </source>
</evidence>
<feature type="binding site" evidence="7">
    <location>
        <begin position="87"/>
        <end position="88"/>
    </location>
    <ligand>
        <name>(2S)-2-hydroxy-3-oxobutyl phosphate</name>
        <dbReference type="ChEBI" id="CHEBI:58830"/>
    </ligand>
</feature>
<feature type="binding site" evidence="7">
    <location>
        <position position="115"/>
    </location>
    <ligand>
        <name>5-amino-6-(D-ribitylamino)uracil</name>
        <dbReference type="ChEBI" id="CHEBI:15934"/>
    </ligand>
</feature>
<evidence type="ECO:0000256" key="2">
    <source>
        <dbReference type="ARBA" id="ARBA00007424"/>
    </source>
</evidence>
<organism evidence="9 10">
    <name type="scientific">Castellaniella defragrans</name>
    <name type="common">Alcaligenes defragrans</name>
    <dbReference type="NCBI Taxonomy" id="75697"/>
    <lineage>
        <taxon>Bacteria</taxon>
        <taxon>Pseudomonadati</taxon>
        <taxon>Pseudomonadota</taxon>
        <taxon>Betaproteobacteria</taxon>
        <taxon>Burkholderiales</taxon>
        <taxon>Alcaligenaceae</taxon>
        <taxon>Castellaniella</taxon>
    </lineage>
</organism>
<dbReference type="Proteomes" id="UP000541136">
    <property type="component" value="Unassembled WGS sequence"/>
</dbReference>
<evidence type="ECO:0000256" key="5">
    <source>
        <dbReference type="ARBA" id="ARBA00022679"/>
    </source>
</evidence>
<dbReference type="EC" id="2.5.1.78" evidence="3 7"/>
<name>A0A7W9TRA3_CASDE</name>
<evidence type="ECO:0000256" key="1">
    <source>
        <dbReference type="ARBA" id="ARBA00004917"/>
    </source>
</evidence>
<feature type="compositionally biased region" description="Acidic residues" evidence="8">
    <location>
        <begin position="153"/>
        <end position="177"/>
    </location>
</feature>
<evidence type="ECO:0000256" key="3">
    <source>
        <dbReference type="ARBA" id="ARBA00012664"/>
    </source>
</evidence>
<sequence length="177" mass="19066">MNPYVMTPDMNGEGLHIGIVRARFNEEIGQAELQTCLDELAALGVDERDVMVVSVPGALELGVTLAQMAETFEFDALIALGAVIRGETYHFEIVSNESASAISRIALETGIPVANGVLTTDTDEQAQARAADKGRDCARAAVEMANLVAALEPESDDDEDEDDDFDDEDEDEEDVDD</sequence>
<feature type="binding site" evidence="7">
    <location>
        <begin position="82"/>
        <end position="84"/>
    </location>
    <ligand>
        <name>5-amino-6-(D-ribitylamino)uracil</name>
        <dbReference type="ChEBI" id="CHEBI:15934"/>
    </ligand>
</feature>
<comment type="pathway">
    <text evidence="1 7">Cofactor biosynthesis; riboflavin biosynthesis; riboflavin from 2-hydroxy-3-oxobutyl phosphate and 5-amino-6-(D-ribitylamino)uracil: step 1/2.</text>
</comment>
<dbReference type="GO" id="GO:0009231">
    <property type="term" value="P:riboflavin biosynthetic process"/>
    <property type="evidence" value="ECO:0007669"/>
    <property type="project" value="UniProtKB-UniRule"/>
</dbReference>
<comment type="catalytic activity">
    <reaction evidence="6 7">
        <text>(2S)-2-hydroxy-3-oxobutyl phosphate + 5-amino-6-(D-ribitylamino)uracil = 6,7-dimethyl-8-(1-D-ribityl)lumazine + phosphate + 2 H2O + H(+)</text>
        <dbReference type="Rhea" id="RHEA:26152"/>
        <dbReference type="ChEBI" id="CHEBI:15377"/>
        <dbReference type="ChEBI" id="CHEBI:15378"/>
        <dbReference type="ChEBI" id="CHEBI:15934"/>
        <dbReference type="ChEBI" id="CHEBI:43474"/>
        <dbReference type="ChEBI" id="CHEBI:58201"/>
        <dbReference type="ChEBI" id="CHEBI:58830"/>
        <dbReference type="EC" id="2.5.1.78"/>
    </reaction>
</comment>
<keyword evidence="4 7" id="KW-0686">Riboflavin biosynthesis</keyword>
<dbReference type="GO" id="GO:0000906">
    <property type="term" value="F:6,7-dimethyl-8-ribityllumazine synthase activity"/>
    <property type="evidence" value="ECO:0007669"/>
    <property type="project" value="UniProtKB-UniRule"/>
</dbReference>
<feature type="binding site" evidence="7">
    <location>
        <position position="24"/>
    </location>
    <ligand>
        <name>5-amino-6-(D-ribitylamino)uracil</name>
        <dbReference type="ChEBI" id="CHEBI:15934"/>
    </ligand>
</feature>
<dbReference type="AlphaFoldDB" id="A0A7W9TRA3"/>
<evidence type="ECO:0000313" key="10">
    <source>
        <dbReference type="Proteomes" id="UP000541136"/>
    </source>
</evidence>
<dbReference type="HAMAP" id="MF_00178">
    <property type="entry name" value="Lumazine_synth"/>
    <property type="match status" value="1"/>
</dbReference>
<feature type="region of interest" description="Disordered" evidence="8">
    <location>
        <begin position="149"/>
        <end position="177"/>
    </location>
</feature>
<feature type="binding site" evidence="7">
    <location>
        <begin position="58"/>
        <end position="60"/>
    </location>
    <ligand>
        <name>5-amino-6-(D-ribitylamino)uracil</name>
        <dbReference type="ChEBI" id="CHEBI:15934"/>
    </ligand>
</feature>
<evidence type="ECO:0000256" key="7">
    <source>
        <dbReference type="HAMAP-Rule" id="MF_00178"/>
    </source>
</evidence>
<comment type="caution">
    <text evidence="9">The sequence shown here is derived from an EMBL/GenBank/DDBJ whole genome shotgun (WGS) entry which is preliminary data.</text>
</comment>
<dbReference type="GO" id="GO:0005829">
    <property type="term" value="C:cytosol"/>
    <property type="evidence" value="ECO:0007669"/>
    <property type="project" value="TreeGrafter"/>
</dbReference>
<dbReference type="NCBIfam" id="TIGR00114">
    <property type="entry name" value="lumazine-synth"/>
    <property type="match status" value="1"/>
</dbReference>
<feature type="binding site" evidence="7">
    <location>
        <position position="129"/>
    </location>
    <ligand>
        <name>(2S)-2-hydroxy-3-oxobutyl phosphate</name>
        <dbReference type="ChEBI" id="CHEBI:58830"/>
    </ligand>
</feature>
<feature type="active site" description="Proton donor" evidence="7">
    <location>
        <position position="90"/>
    </location>
</feature>
<dbReference type="InterPro" id="IPR002180">
    <property type="entry name" value="LS/RS"/>
</dbReference>
<reference evidence="9 10" key="1">
    <citation type="submission" date="2020-08" db="EMBL/GenBank/DDBJ databases">
        <title>Genomic Encyclopedia of Type Strains, Phase IV (KMG-IV): sequencing the most valuable type-strain genomes for metagenomic binning, comparative biology and taxonomic classification.</title>
        <authorList>
            <person name="Goeker M."/>
        </authorList>
    </citation>
    <scope>NUCLEOTIDE SEQUENCE [LARGE SCALE GENOMIC DNA]</scope>
    <source>
        <strain evidence="9 10">DSM 12141</strain>
    </source>
</reference>
<comment type="similarity">
    <text evidence="2 7">Belongs to the DMRL synthase family.</text>
</comment>
<accession>A0A7W9TRA3</accession>
<gene>
    <name evidence="7" type="primary">ribH</name>
    <name evidence="9" type="ORF">HNR28_002614</name>
</gene>
<dbReference type="CDD" id="cd09209">
    <property type="entry name" value="Lumazine_synthase-I"/>
    <property type="match status" value="1"/>
</dbReference>
<dbReference type="SUPFAM" id="SSF52121">
    <property type="entry name" value="Lumazine synthase"/>
    <property type="match status" value="1"/>
</dbReference>
<dbReference type="Pfam" id="PF00885">
    <property type="entry name" value="DMRL_synthase"/>
    <property type="match status" value="1"/>
</dbReference>
<dbReference type="GO" id="GO:0009349">
    <property type="term" value="C:riboflavin synthase complex"/>
    <property type="evidence" value="ECO:0007669"/>
    <property type="project" value="UniProtKB-UniRule"/>
</dbReference>
<dbReference type="Gene3D" id="3.40.50.960">
    <property type="entry name" value="Lumazine/riboflavin synthase"/>
    <property type="match status" value="1"/>
</dbReference>
<evidence type="ECO:0000313" key="9">
    <source>
        <dbReference type="EMBL" id="MBB6084568.1"/>
    </source>
</evidence>
<protein>
    <recommendedName>
        <fullName evidence="3 7">6,7-dimethyl-8-ribityllumazine synthase</fullName>
        <shortName evidence="7">DMRL synthase</shortName>
        <shortName evidence="7">LS</shortName>
        <shortName evidence="7">Lumazine synthase</shortName>
        <ecNumber evidence="3 7">2.5.1.78</ecNumber>
    </recommendedName>
</protein>
<dbReference type="InterPro" id="IPR036467">
    <property type="entry name" value="LS/RS_sf"/>
</dbReference>
<dbReference type="InterPro" id="IPR034964">
    <property type="entry name" value="LS"/>
</dbReference>
<dbReference type="UniPathway" id="UPA00275">
    <property type="reaction ID" value="UER00404"/>
</dbReference>
<dbReference type="PANTHER" id="PTHR21058">
    <property type="entry name" value="6,7-DIMETHYL-8-RIBITYLLUMAZINE SYNTHASE DMRL SYNTHASE LUMAZINE SYNTHASE"/>
    <property type="match status" value="1"/>
</dbReference>
<dbReference type="PANTHER" id="PTHR21058:SF0">
    <property type="entry name" value="6,7-DIMETHYL-8-RIBITYLLUMAZINE SYNTHASE"/>
    <property type="match status" value="1"/>
</dbReference>
<dbReference type="RefSeq" id="WP_043684824.1">
    <property type="nucleotide sequence ID" value="NZ_JACHIB010000015.1"/>
</dbReference>
<evidence type="ECO:0000256" key="8">
    <source>
        <dbReference type="SAM" id="MobiDB-lite"/>
    </source>
</evidence>
<dbReference type="EMBL" id="JACHIB010000015">
    <property type="protein sequence ID" value="MBB6084568.1"/>
    <property type="molecule type" value="Genomic_DNA"/>
</dbReference>
<comment type="function">
    <text evidence="7">Catalyzes the formation of 6,7-dimethyl-8-ribityllumazine by condensation of 5-amino-6-(D-ribitylamino)uracil with 3,4-dihydroxy-2-butanone 4-phosphate. This is the penultimate step in the biosynthesis of riboflavin.</text>
</comment>
<keyword evidence="5 7" id="KW-0808">Transferase</keyword>